<comment type="caution">
    <text evidence="2">The sequence shown here is derived from an EMBL/GenBank/DDBJ whole genome shotgun (WGS) entry which is preliminary data.</text>
</comment>
<dbReference type="AlphaFoldDB" id="A0A834DPB2"/>
<name>A0A834DPB2_9CHIR</name>
<dbReference type="Proteomes" id="UP000664940">
    <property type="component" value="Unassembled WGS sequence"/>
</dbReference>
<feature type="region of interest" description="Disordered" evidence="1">
    <location>
        <begin position="181"/>
        <end position="210"/>
    </location>
</feature>
<dbReference type="EMBL" id="JABVXQ010000009">
    <property type="protein sequence ID" value="KAF6090955.1"/>
    <property type="molecule type" value="Genomic_DNA"/>
</dbReference>
<organism evidence="2 3">
    <name type="scientific">Phyllostomus discolor</name>
    <name type="common">pale spear-nosed bat</name>
    <dbReference type="NCBI Taxonomy" id="89673"/>
    <lineage>
        <taxon>Eukaryota</taxon>
        <taxon>Metazoa</taxon>
        <taxon>Chordata</taxon>
        <taxon>Craniata</taxon>
        <taxon>Vertebrata</taxon>
        <taxon>Euteleostomi</taxon>
        <taxon>Mammalia</taxon>
        <taxon>Eutheria</taxon>
        <taxon>Laurasiatheria</taxon>
        <taxon>Chiroptera</taxon>
        <taxon>Yangochiroptera</taxon>
        <taxon>Phyllostomidae</taxon>
        <taxon>Phyllostominae</taxon>
        <taxon>Phyllostomus</taxon>
    </lineage>
</organism>
<evidence type="ECO:0000256" key="1">
    <source>
        <dbReference type="SAM" id="MobiDB-lite"/>
    </source>
</evidence>
<reference evidence="2 3" key="1">
    <citation type="journal article" date="2020" name="Nature">
        <title>Six reference-quality genomes reveal evolution of bat adaptations.</title>
        <authorList>
            <person name="Jebb D."/>
            <person name="Huang Z."/>
            <person name="Pippel M."/>
            <person name="Hughes G.M."/>
            <person name="Lavrichenko K."/>
            <person name="Devanna P."/>
            <person name="Winkler S."/>
            <person name="Jermiin L.S."/>
            <person name="Skirmuntt E.C."/>
            <person name="Katzourakis A."/>
            <person name="Burkitt-Gray L."/>
            <person name="Ray D.A."/>
            <person name="Sullivan K.A.M."/>
            <person name="Roscito J.G."/>
            <person name="Kirilenko B.M."/>
            <person name="Davalos L.M."/>
            <person name="Corthals A.P."/>
            <person name="Power M.L."/>
            <person name="Jones G."/>
            <person name="Ransome R.D."/>
            <person name="Dechmann D.K.N."/>
            <person name="Locatelli A.G."/>
            <person name="Puechmaille S.J."/>
            <person name="Fedrigo O."/>
            <person name="Jarvis E.D."/>
            <person name="Hiller M."/>
            <person name="Vernes S.C."/>
            <person name="Myers E.W."/>
            <person name="Teeling E.C."/>
        </authorList>
    </citation>
    <scope>NUCLEOTIDE SEQUENCE [LARGE SCALE GENOMIC DNA]</scope>
    <source>
        <strain evidence="2">Bat1K_MPI-CBG_1</strain>
    </source>
</reference>
<feature type="region of interest" description="Disordered" evidence="1">
    <location>
        <begin position="1"/>
        <end position="41"/>
    </location>
</feature>
<sequence>MGRGRKKPQAAPTARPSFQAHQKHCFAGGRGGARPPPETHGALAPSPPACIGFGARGEQGVPRALGPGWDQLLSLGPRSPDAVFVSAPPGSPPCVRAAAPSQAAPCRHPGATTQVPAMPAATGCVSHRSASPGPEALHMQPAQRSRVLCIDVHSWKPRCRVRGFFFSFSFSFFFFFPPPTQSSAGGSPRRPWKRPPRGCGIRGVWERSPR</sequence>
<protein>
    <submittedName>
        <fullName evidence="2">Uncharacterized protein</fullName>
    </submittedName>
</protein>
<gene>
    <name evidence="2" type="ORF">HJG60_012294</name>
</gene>
<proteinExistence type="predicted"/>
<evidence type="ECO:0000313" key="2">
    <source>
        <dbReference type="EMBL" id="KAF6090955.1"/>
    </source>
</evidence>
<evidence type="ECO:0000313" key="3">
    <source>
        <dbReference type="Proteomes" id="UP000664940"/>
    </source>
</evidence>
<accession>A0A834DPB2</accession>